<dbReference type="EMBL" id="JBBHJY010000001">
    <property type="protein sequence ID" value="MEJ6008453.1"/>
    <property type="molecule type" value="Genomic_DNA"/>
</dbReference>
<proteinExistence type="predicted"/>
<keyword evidence="1" id="KW-0732">Signal</keyword>
<evidence type="ECO:0000256" key="1">
    <source>
        <dbReference type="SAM" id="SignalP"/>
    </source>
</evidence>
<name>A0ABU8S4N1_9SPHN</name>
<evidence type="ECO:0000313" key="2">
    <source>
        <dbReference type="EMBL" id="MEJ6008453.1"/>
    </source>
</evidence>
<protein>
    <submittedName>
        <fullName evidence="2">Uncharacterized protein</fullName>
    </submittedName>
</protein>
<organism evidence="2 3">
    <name type="scientific">Novosphingobium aquae</name>
    <dbReference type="NCBI Taxonomy" id="3133435"/>
    <lineage>
        <taxon>Bacteria</taxon>
        <taxon>Pseudomonadati</taxon>
        <taxon>Pseudomonadota</taxon>
        <taxon>Alphaproteobacteria</taxon>
        <taxon>Sphingomonadales</taxon>
        <taxon>Sphingomonadaceae</taxon>
        <taxon>Novosphingobium</taxon>
    </lineage>
</organism>
<comment type="caution">
    <text evidence="2">The sequence shown here is derived from an EMBL/GenBank/DDBJ whole genome shotgun (WGS) entry which is preliminary data.</text>
</comment>
<feature type="chain" id="PRO_5046906615" evidence="1">
    <location>
        <begin position="20"/>
        <end position="182"/>
    </location>
</feature>
<accession>A0ABU8S4N1</accession>
<dbReference type="Proteomes" id="UP001379235">
    <property type="component" value="Unassembled WGS sequence"/>
</dbReference>
<reference evidence="2 3" key="1">
    <citation type="submission" date="2024-03" db="EMBL/GenBank/DDBJ databases">
        <authorList>
            <person name="Jo J.-H."/>
        </authorList>
    </citation>
    <scope>NUCLEOTIDE SEQUENCE [LARGE SCALE GENOMIC DNA]</scope>
    <source>
        <strain evidence="2 3">AS3R-12</strain>
    </source>
</reference>
<dbReference type="RefSeq" id="WP_339964002.1">
    <property type="nucleotide sequence ID" value="NZ_JBBHJY010000001.1"/>
</dbReference>
<gene>
    <name evidence="2" type="ORF">WG900_00820</name>
</gene>
<sequence>MKTRLAFIALAAAVQPASANQILSAEAYFAEVLVNRPNWSIRSDSVEVQTSDWQRVSWLSYGAVDVKTQNCATRIEATAALYVVKGEAKFPPFGRNQLQQLERQAGRSAPPFLIDWRGASVYWNLSVDGSVGTGGDPLIRIKKAGKPTISLVKSPASTDSAHMVRAIQRIAGICGGKVVRVL</sequence>
<evidence type="ECO:0000313" key="3">
    <source>
        <dbReference type="Proteomes" id="UP001379235"/>
    </source>
</evidence>
<keyword evidence="3" id="KW-1185">Reference proteome</keyword>
<feature type="signal peptide" evidence="1">
    <location>
        <begin position="1"/>
        <end position="19"/>
    </location>
</feature>